<dbReference type="EMBL" id="BBYR01000045">
    <property type="protein sequence ID" value="GAP37374.1"/>
    <property type="molecule type" value="Genomic_DNA"/>
</dbReference>
<reference evidence="1 2" key="2">
    <citation type="journal article" date="2016" name="Science">
        <title>A bacterium that degrades and assimilates poly(ethylene terephthalate).</title>
        <authorList>
            <person name="Yoshida S."/>
            <person name="Hiraga K."/>
            <person name="Takehana T."/>
            <person name="Taniguchi I."/>
            <person name="Yamaji H."/>
            <person name="Maeda Y."/>
            <person name="Toyohara K."/>
            <person name="Miyamoto K."/>
            <person name="Kimura Y."/>
            <person name="Oda K."/>
        </authorList>
    </citation>
    <scope>NUCLEOTIDE SEQUENCE [LARGE SCALE GENOMIC DNA]</scope>
    <source>
        <strain evidence="2">NBRC 110686 / TISTR 2288 / 201-F6</strain>
    </source>
</reference>
<proteinExistence type="predicted"/>
<dbReference type="Proteomes" id="UP000037660">
    <property type="component" value="Unassembled WGS sequence"/>
</dbReference>
<evidence type="ECO:0000313" key="1">
    <source>
        <dbReference type="EMBL" id="GAP37374.1"/>
    </source>
</evidence>
<keyword evidence="2" id="KW-1185">Reference proteome</keyword>
<reference evidence="2" key="1">
    <citation type="submission" date="2015-07" db="EMBL/GenBank/DDBJ databases">
        <title>Discovery of a poly(ethylene terephthalate assimilation.</title>
        <authorList>
            <person name="Yoshida S."/>
            <person name="Hiraga K."/>
            <person name="Takehana T."/>
            <person name="Taniguchi I."/>
            <person name="Yamaji H."/>
            <person name="Maeda Y."/>
            <person name="Toyohara K."/>
            <person name="Miyamoto K."/>
            <person name="Kimura Y."/>
            <person name="Oda K."/>
        </authorList>
    </citation>
    <scope>NUCLEOTIDE SEQUENCE [LARGE SCALE GENOMIC DNA]</scope>
    <source>
        <strain evidence="2">NBRC 110686 / TISTR 2288 / 201-F6</strain>
    </source>
</reference>
<comment type="caution">
    <text evidence="1">The sequence shown here is derived from an EMBL/GenBank/DDBJ whole genome shotgun (WGS) entry which is preliminary data.</text>
</comment>
<protein>
    <submittedName>
        <fullName evidence="1">Uncharacterized protein</fullName>
    </submittedName>
</protein>
<sequence length="122" mass="12195">MANARPFRAGPLALTTSAANILNPPAVSGGVNGGSPALAYRIRHIHVVNRTGTAATFSLYIGATAGSASGTEVAGSGRSVPANGVIDVYYPNLRLVAADFLTGLASANSTLTITVVGDIEAV</sequence>
<organism evidence="1 2">
    <name type="scientific">Piscinibacter sakaiensis</name>
    <name type="common">Ideonella sakaiensis</name>
    <dbReference type="NCBI Taxonomy" id="1547922"/>
    <lineage>
        <taxon>Bacteria</taxon>
        <taxon>Pseudomonadati</taxon>
        <taxon>Pseudomonadota</taxon>
        <taxon>Betaproteobacteria</taxon>
        <taxon>Burkholderiales</taxon>
        <taxon>Sphaerotilaceae</taxon>
        <taxon>Piscinibacter</taxon>
    </lineage>
</organism>
<dbReference type="RefSeq" id="WP_054021306.1">
    <property type="nucleotide sequence ID" value="NZ_BBYR01000045.1"/>
</dbReference>
<gene>
    <name evidence="1" type="ORF">ISF6_3229</name>
</gene>
<evidence type="ECO:0000313" key="2">
    <source>
        <dbReference type="Proteomes" id="UP000037660"/>
    </source>
</evidence>
<dbReference type="AlphaFoldDB" id="A0A0K8P487"/>
<name>A0A0K8P487_PISS1</name>
<dbReference type="STRING" id="1547922.ISF6_3229"/>
<dbReference type="OrthoDB" id="9887922at2"/>
<accession>A0A0K8P487</accession>